<evidence type="ECO:0000256" key="1">
    <source>
        <dbReference type="ARBA" id="ARBA00004240"/>
    </source>
</evidence>
<evidence type="ECO:0000256" key="2">
    <source>
        <dbReference type="ARBA" id="ARBA00009995"/>
    </source>
</evidence>
<evidence type="ECO:0000256" key="7">
    <source>
        <dbReference type="ARBA" id="ARBA00022989"/>
    </source>
</evidence>
<keyword evidence="5 11" id="KW-0812">Transmembrane</keyword>
<protein>
    <recommendedName>
        <fullName evidence="15">UDP-glucuronosyltransferase</fullName>
    </recommendedName>
</protein>
<dbReference type="EnsemblMetazoa" id="XM_014395583.2">
    <property type="protein sequence ID" value="XP_014251069.1"/>
    <property type="gene ID" value="LOC106667555"/>
</dbReference>
<dbReference type="SUPFAM" id="SSF53756">
    <property type="entry name" value="UDP-Glycosyltransferase/glycogen phosphorylase"/>
    <property type="match status" value="1"/>
</dbReference>
<feature type="signal peptide" evidence="12">
    <location>
        <begin position="1"/>
        <end position="16"/>
    </location>
</feature>
<evidence type="ECO:0000256" key="12">
    <source>
        <dbReference type="SAM" id="SignalP"/>
    </source>
</evidence>
<dbReference type="Proteomes" id="UP000494040">
    <property type="component" value="Unassembled WGS sequence"/>
</dbReference>
<dbReference type="Pfam" id="PF00201">
    <property type="entry name" value="UDPGT"/>
    <property type="match status" value="1"/>
</dbReference>
<feature type="transmembrane region" description="Helical" evidence="11">
    <location>
        <begin position="470"/>
        <end position="497"/>
    </location>
</feature>
<evidence type="ECO:0008006" key="15">
    <source>
        <dbReference type="Google" id="ProtNLM"/>
    </source>
</evidence>
<evidence type="ECO:0000256" key="3">
    <source>
        <dbReference type="ARBA" id="ARBA00022676"/>
    </source>
</evidence>
<keyword evidence="8 11" id="KW-0472">Membrane</keyword>
<proteinExistence type="inferred from homology"/>
<evidence type="ECO:0000256" key="9">
    <source>
        <dbReference type="ARBA" id="ARBA00023180"/>
    </source>
</evidence>
<name>A0A8I6RRB5_CIMLE</name>
<dbReference type="Gene3D" id="3.40.50.2000">
    <property type="entry name" value="Glycogen Phosphorylase B"/>
    <property type="match status" value="2"/>
</dbReference>
<evidence type="ECO:0000256" key="10">
    <source>
        <dbReference type="ARBA" id="ARBA00046288"/>
    </source>
</evidence>
<dbReference type="OrthoDB" id="5835829at2759"/>
<dbReference type="PANTHER" id="PTHR48043:SF159">
    <property type="entry name" value="EG:EG0003.4 PROTEIN-RELATED"/>
    <property type="match status" value="1"/>
</dbReference>
<evidence type="ECO:0000313" key="13">
    <source>
        <dbReference type="EnsemblMetazoa" id="XP_014251069.1"/>
    </source>
</evidence>
<accession>A0A8I6RRB5</accession>
<dbReference type="KEGG" id="clec:106667555"/>
<dbReference type="OMA" id="YEGHESR"/>
<keyword evidence="6" id="KW-0256">Endoplasmic reticulum</keyword>
<dbReference type="EnsemblMetazoa" id="XM_014395585.2">
    <property type="protein sequence ID" value="XP_014251071.1"/>
    <property type="gene ID" value="LOC106667555"/>
</dbReference>
<evidence type="ECO:0000313" key="14">
    <source>
        <dbReference type="Proteomes" id="UP000494040"/>
    </source>
</evidence>
<evidence type="ECO:0000256" key="5">
    <source>
        <dbReference type="ARBA" id="ARBA00022692"/>
    </source>
</evidence>
<dbReference type="CDD" id="cd03784">
    <property type="entry name" value="GT1_Gtf-like"/>
    <property type="match status" value="1"/>
</dbReference>
<sequence length="520" mass="59833">MRLLIILFSLMGLSFAANILVMLPMPMYSHTTNFMTVFKELAKRGHNVTCVSPFPQKTALKNWNDITVKNTLADLMAQIGPLNLLDMDSMLFILIFFWKMCERLAEIALEQEPVQRIIQDTTSSYDLIITETFFAHEPFLALGHKYNAPVINVNSFGLTPTIAFFTGNHYPTSYVPNYSFPSSDKMSFYERMTNSFLYMWYTYVYELYYLNQVDFLIKKYFNYPGSENIPPVAELARNTSLTLLETHIGLHYPQPLQKNMVEVGGINLHDGDKLPDDLQQFMDNAPEGVIYFSFGSHFNTSLLSESVQNSIISAFSKVKQKVIMKWDKNIGKNENIYTGKWFPQASILGHSKCKIFITHGGVHGVTEGLFHGVPLIGMPIFADQKFNIKFVEEHGAGINLELNKVTEDQLLQAINTILTDKRYKENAQLRKSILRENPVSQLENAIYWIEYVIKFKGARHLRPTLLDLSWFQGFLIDITLAFIGLTLVFFFILFIMIKYTVKLLKCMFRSKNDNKKSKKE</sequence>
<reference evidence="13" key="1">
    <citation type="submission" date="2022-01" db="UniProtKB">
        <authorList>
            <consortium name="EnsemblMetazoa"/>
        </authorList>
    </citation>
    <scope>IDENTIFICATION</scope>
</reference>
<keyword evidence="7 11" id="KW-1133">Transmembrane helix</keyword>
<keyword evidence="3" id="KW-0328">Glycosyltransferase</keyword>
<dbReference type="InterPro" id="IPR050271">
    <property type="entry name" value="UDP-glycosyltransferase"/>
</dbReference>
<keyword evidence="14" id="KW-1185">Reference proteome</keyword>
<evidence type="ECO:0000256" key="8">
    <source>
        <dbReference type="ARBA" id="ARBA00023136"/>
    </source>
</evidence>
<comment type="subcellular location">
    <subcellularLocation>
        <location evidence="10">Endomembrane system</location>
        <topology evidence="10">Single-pass type I membrane protein</topology>
    </subcellularLocation>
    <subcellularLocation>
        <location evidence="1">Endoplasmic reticulum</location>
    </subcellularLocation>
</comment>
<dbReference type="AlphaFoldDB" id="A0A8I6RRB5"/>
<evidence type="ECO:0000256" key="4">
    <source>
        <dbReference type="ARBA" id="ARBA00022679"/>
    </source>
</evidence>
<gene>
    <name evidence="13" type="primary">106667555</name>
</gene>
<evidence type="ECO:0000256" key="6">
    <source>
        <dbReference type="ARBA" id="ARBA00022824"/>
    </source>
</evidence>
<dbReference type="PANTHER" id="PTHR48043">
    <property type="entry name" value="EG:EG0003.4 PROTEIN-RELATED"/>
    <property type="match status" value="1"/>
</dbReference>
<evidence type="ECO:0000256" key="11">
    <source>
        <dbReference type="SAM" id="Phobius"/>
    </source>
</evidence>
<dbReference type="InterPro" id="IPR002213">
    <property type="entry name" value="UDP_glucos_trans"/>
</dbReference>
<dbReference type="FunFam" id="3.40.50.2000:FF:000050">
    <property type="entry name" value="UDP-glucuronosyltransferase"/>
    <property type="match status" value="1"/>
</dbReference>
<keyword evidence="12" id="KW-0732">Signal</keyword>
<dbReference type="GO" id="GO:0005783">
    <property type="term" value="C:endoplasmic reticulum"/>
    <property type="evidence" value="ECO:0007669"/>
    <property type="project" value="UniProtKB-SubCell"/>
</dbReference>
<keyword evidence="4" id="KW-0808">Transferase</keyword>
<organism evidence="13 14">
    <name type="scientific">Cimex lectularius</name>
    <name type="common">Bed bug</name>
    <name type="synonym">Acanthia lectularia</name>
    <dbReference type="NCBI Taxonomy" id="79782"/>
    <lineage>
        <taxon>Eukaryota</taxon>
        <taxon>Metazoa</taxon>
        <taxon>Ecdysozoa</taxon>
        <taxon>Arthropoda</taxon>
        <taxon>Hexapoda</taxon>
        <taxon>Insecta</taxon>
        <taxon>Pterygota</taxon>
        <taxon>Neoptera</taxon>
        <taxon>Paraneoptera</taxon>
        <taxon>Hemiptera</taxon>
        <taxon>Heteroptera</taxon>
        <taxon>Panheteroptera</taxon>
        <taxon>Cimicomorpha</taxon>
        <taxon>Cimicidae</taxon>
        <taxon>Cimex</taxon>
    </lineage>
</organism>
<feature type="chain" id="PRO_5036432539" description="UDP-glucuronosyltransferase" evidence="12">
    <location>
        <begin position="17"/>
        <end position="520"/>
    </location>
</feature>
<dbReference type="GO" id="GO:0008194">
    <property type="term" value="F:UDP-glycosyltransferase activity"/>
    <property type="evidence" value="ECO:0007669"/>
    <property type="project" value="InterPro"/>
</dbReference>
<comment type="similarity">
    <text evidence="2">Belongs to the UDP-glycosyltransferase family.</text>
</comment>
<keyword evidence="9" id="KW-0325">Glycoprotein</keyword>